<comment type="caution">
    <text evidence="5">The sequence shown here is derived from an EMBL/GenBank/DDBJ whole genome shotgun (WGS) entry which is preliminary data.</text>
</comment>
<keyword evidence="2" id="KW-0238">DNA-binding</keyword>
<dbReference type="GO" id="GO:0005634">
    <property type="term" value="C:nucleus"/>
    <property type="evidence" value="ECO:0007669"/>
    <property type="project" value="UniProtKB-SubCell"/>
</dbReference>
<keyword evidence="3" id="KW-0539">Nucleus</keyword>
<dbReference type="Proteomes" id="UP000825935">
    <property type="component" value="Chromosome 21"/>
</dbReference>
<dbReference type="CDD" id="cd14707">
    <property type="entry name" value="bZIP_plant_BZIP46"/>
    <property type="match status" value="1"/>
</dbReference>
<comment type="subcellular location">
    <subcellularLocation>
        <location evidence="1">Nucleus</location>
    </subcellularLocation>
</comment>
<dbReference type="OrthoDB" id="644067at2759"/>
<evidence type="ECO:0000259" key="4">
    <source>
        <dbReference type="PROSITE" id="PS50217"/>
    </source>
</evidence>
<dbReference type="GO" id="GO:0045893">
    <property type="term" value="P:positive regulation of DNA-templated transcription"/>
    <property type="evidence" value="ECO:0007669"/>
    <property type="project" value="InterPro"/>
</dbReference>
<dbReference type="EMBL" id="CM035426">
    <property type="protein sequence ID" value="KAH7315560.1"/>
    <property type="molecule type" value="Genomic_DNA"/>
</dbReference>
<dbReference type="GO" id="GO:0003677">
    <property type="term" value="F:DNA binding"/>
    <property type="evidence" value="ECO:0007669"/>
    <property type="project" value="UniProtKB-KW"/>
</dbReference>
<dbReference type="SMART" id="SM00338">
    <property type="entry name" value="BRLZ"/>
    <property type="match status" value="1"/>
</dbReference>
<evidence type="ECO:0000256" key="2">
    <source>
        <dbReference type="ARBA" id="ARBA00023125"/>
    </source>
</evidence>
<dbReference type="AlphaFoldDB" id="A0A8T2SBZ3"/>
<dbReference type="InterPro" id="IPR043452">
    <property type="entry name" value="BZIP46-like"/>
</dbReference>
<keyword evidence="6" id="KW-1185">Reference proteome</keyword>
<feature type="domain" description="BZIP" evidence="4">
    <location>
        <begin position="242"/>
        <end position="287"/>
    </location>
</feature>
<organism evidence="5 6">
    <name type="scientific">Ceratopteris richardii</name>
    <name type="common">Triangle waterfern</name>
    <dbReference type="NCBI Taxonomy" id="49495"/>
    <lineage>
        <taxon>Eukaryota</taxon>
        <taxon>Viridiplantae</taxon>
        <taxon>Streptophyta</taxon>
        <taxon>Embryophyta</taxon>
        <taxon>Tracheophyta</taxon>
        <taxon>Polypodiopsida</taxon>
        <taxon>Polypodiidae</taxon>
        <taxon>Polypodiales</taxon>
        <taxon>Pteridineae</taxon>
        <taxon>Pteridaceae</taxon>
        <taxon>Parkerioideae</taxon>
        <taxon>Ceratopteris</taxon>
    </lineage>
</organism>
<accession>A0A8T2SBZ3</accession>
<dbReference type="SUPFAM" id="SSF57959">
    <property type="entry name" value="Leucine zipper domain"/>
    <property type="match status" value="1"/>
</dbReference>
<evidence type="ECO:0000256" key="3">
    <source>
        <dbReference type="ARBA" id="ARBA00023242"/>
    </source>
</evidence>
<sequence>MDDFVRNGWTSEDSKVGFGPLASYAPGNSASNKGSNASLCPVLSGGMVEDVWKDAPNHPKVEVIRKQQQQTEDYYQHPCQQQRQGHHYYSQERQSTLGEMTLGDLLVRTGVVRDDPDAGSYTAESNNLYSPISGGTVTSNLPSPMEALTTGFQHDWIHASQHPHQHQQIMRHAEAVAASRRGFQPPALLIPGENPMYDGIADDGMLGTDSLGSSIAPSPSFSDYSTHSRKRFPSDIAVDKTMERRQKRMIKNRESAARSRARKQAYTVELEAEVNMLKEENARLKQQQALQRHLPKVLAVHNTQIRGLRRVHSF</sequence>
<dbReference type="Gene3D" id="1.20.5.170">
    <property type="match status" value="1"/>
</dbReference>
<evidence type="ECO:0000313" key="6">
    <source>
        <dbReference type="Proteomes" id="UP000825935"/>
    </source>
</evidence>
<protein>
    <recommendedName>
        <fullName evidence="4">BZIP domain-containing protein</fullName>
    </recommendedName>
</protein>
<dbReference type="InterPro" id="IPR004827">
    <property type="entry name" value="bZIP"/>
</dbReference>
<name>A0A8T2SBZ3_CERRI</name>
<dbReference type="PROSITE" id="PS00036">
    <property type="entry name" value="BZIP_BASIC"/>
    <property type="match status" value="1"/>
</dbReference>
<evidence type="ECO:0000313" key="5">
    <source>
        <dbReference type="EMBL" id="KAH7315560.1"/>
    </source>
</evidence>
<dbReference type="Pfam" id="PF00170">
    <property type="entry name" value="bZIP_1"/>
    <property type="match status" value="1"/>
</dbReference>
<reference evidence="5" key="1">
    <citation type="submission" date="2021-08" db="EMBL/GenBank/DDBJ databases">
        <title>WGS assembly of Ceratopteris richardii.</title>
        <authorList>
            <person name="Marchant D.B."/>
            <person name="Chen G."/>
            <person name="Jenkins J."/>
            <person name="Shu S."/>
            <person name="Leebens-Mack J."/>
            <person name="Grimwood J."/>
            <person name="Schmutz J."/>
            <person name="Soltis P."/>
            <person name="Soltis D."/>
            <person name="Chen Z.-H."/>
        </authorList>
    </citation>
    <scope>NUCLEOTIDE SEQUENCE</scope>
    <source>
        <strain evidence="5">Whitten #5841</strain>
        <tissue evidence="5">Leaf</tissue>
    </source>
</reference>
<dbReference type="PANTHER" id="PTHR22952">
    <property type="entry name" value="CAMP-RESPONSE ELEMENT BINDING PROTEIN-RELATED"/>
    <property type="match status" value="1"/>
</dbReference>
<proteinExistence type="predicted"/>
<dbReference type="PROSITE" id="PS50217">
    <property type="entry name" value="BZIP"/>
    <property type="match status" value="1"/>
</dbReference>
<gene>
    <name evidence="5" type="ORF">KP509_21G054800</name>
</gene>
<dbReference type="PANTHER" id="PTHR22952:SF175">
    <property type="entry name" value="PROTEIN ABSCISIC ACID-INSENSITIVE 5"/>
    <property type="match status" value="1"/>
</dbReference>
<dbReference type="GO" id="GO:0003700">
    <property type="term" value="F:DNA-binding transcription factor activity"/>
    <property type="evidence" value="ECO:0007669"/>
    <property type="project" value="InterPro"/>
</dbReference>
<dbReference type="FunFam" id="1.20.5.170:FF:000036">
    <property type="entry name" value="ABSCISIC ACID-INSENSITIVE 5-like protein 2"/>
    <property type="match status" value="1"/>
</dbReference>
<dbReference type="EMBL" id="CM035426">
    <property type="protein sequence ID" value="KAH7315559.1"/>
    <property type="molecule type" value="Genomic_DNA"/>
</dbReference>
<dbReference type="InterPro" id="IPR046347">
    <property type="entry name" value="bZIP_sf"/>
</dbReference>
<evidence type="ECO:0000256" key="1">
    <source>
        <dbReference type="ARBA" id="ARBA00004123"/>
    </source>
</evidence>